<keyword evidence="2 5" id="KW-0812">Transmembrane</keyword>
<keyword evidence="3 5" id="KW-1133">Transmembrane helix</keyword>
<comment type="subcellular location">
    <subcellularLocation>
        <location evidence="1">Membrane</location>
        <topology evidence="1">Single-pass membrane protein</topology>
    </subcellularLocation>
</comment>
<gene>
    <name evidence="7" type="ORF">RJT34_31037</name>
</gene>
<dbReference type="InterPro" id="IPR044839">
    <property type="entry name" value="NDR1-like"/>
</dbReference>
<dbReference type="GO" id="GO:0098542">
    <property type="term" value="P:defense response to other organism"/>
    <property type="evidence" value="ECO:0007669"/>
    <property type="project" value="InterPro"/>
</dbReference>
<evidence type="ECO:0000313" key="8">
    <source>
        <dbReference type="Proteomes" id="UP001359559"/>
    </source>
</evidence>
<comment type="caution">
    <text evidence="7">The sequence shown here is derived from an EMBL/GenBank/DDBJ whole genome shotgun (WGS) entry which is preliminary data.</text>
</comment>
<reference evidence="7 8" key="1">
    <citation type="submission" date="2024-01" db="EMBL/GenBank/DDBJ databases">
        <title>The genomes of 5 underutilized Papilionoideae crops provide insights into root nodulation and disease resistance.</title>
        <authorList>
            <person name="Yuan L."/>
        </authorList>
    </citation>
    <scope>NUCLEOTIDE SEQUENCE [LARGE SCALE GENOMIC DNA]</scope>
    <source>
        <strain evidence="7">LY-2023</strain>
        <tissue evidence="7">Leaf</tissue>
    </source>
</reference>
<dbReference type="Pfam" id="PF03168">
    <property type="entry name" value="LEA_2"/>
    <property type="match status" value="1"/>
</dbReference>
<dbReference type="InterPro" id="IPR004864">
    <property type="entry name" value="LEA_2"/>
</dbReference>
<dbReference type="EMBL" id="JAYKXN010000008">
    <property type="protein sequence ID" value="KAK7263447.1"/>
    <property type="molecule type" value="Genomic_DNA"/>
</dbReference>
<dbReference type="GO" id="GO:0005886">
    <property type="term" value="C:plasma membrane"/>
    <property type="evidence" value="ECO:0007669"/>
    <property type="project" value="TreeGrafter"/>
</dbReference>
<evidence type="ECO:0000313" key="7">
    <source>
        <dbReference type="EMBL" id="KAK7263447.1"/>
    </source>
</evidence>
<evidence type="ECO:0000256" key="2">
    <source>
        <dbReference type="ARBA" id="ARBA00022692"/>
    </source>
</evidence>
<dbReference type="Proteomes" id="UP001359559">
    <property type="component" value="Unassembled WGS sequence"/>
</dbReference>
<evidence type="ECO:0000256" key="3">
    <source>
        <dbReference type="ARBA" id="ARBA00022989"/>
    </source>
</evidence>
<dbReference type="AlphaFoldDB" id="A0AAN9ETL1"/>
<dbReference type="PANTHER" id="PTHR31415">
    <property type="entry name" value="OS05G0367900 PROTEIN"/>
    <property type="match status" value="1"/>
</dbReference>
<feature type="domain" description="Late embryogenesis abundant protein LEA-2 subgroup" evidence="6">
    <location>
        <begin position="75"/>
        <end position="176"/>
    </location>
</feature>
<accession>A0AAN9ETL1</accession>
<proteinExistence type="predicted"/>
<name>A0AAN9ETL1_CLITE</name>
<evidence type="ECO:0000259" key="6">
    <source>
        <dbReference type="Pfam" id="PF03168"/>
    </source>
</evidence>
<feature type="transmembrane region" description="Helical" evidence="5">
    <location>
        <begin position="20"/>
        <end position="42"/>
    </location>
</feature>
<sequence length="211" mass="23817">MSTKDCGHHDDDRKQLLRRIFAAIAAFIVLILLIIFLIWVILRPTKPRFMLQDATIFAFNSSTTPNTLSLTMQVTLTAHNPNHRIGIYYHTLRAYVSYHSQQISLPTAIPDTYQGHKDFTVWSPFLFGYAVPVSPFVLLSLQQDQSGGVVMVNVKVNGRVKWKVGTWISGRYHLYVNCPAYIRFSGDRNIGIGVSSPAVKFQLLQSCSVDV</sequence>
<evidence type="ECO:0000256" key="5">
    <source>
        <dbReference type="SAM" id="Phobius"/>
    </source>
</evidence>
<evidence type="ECO:0000256" key="4">
    <source>
        <dbReference type="ARBA" id="ARBA00023136"/>
    </source>
</evidence>
<keyword evidence="4 5" id="KW-0472">Membrane</keyword>
<dbReference type="GO" id="GO:0009506">
    <property type="term" value="C:plasmodesma"/>
    <property type="evidence" value="ECO:0007669"/>
    <property type="project" value="TreeGrafter"/>
</dbReference>
<organism evidence="7 8">
    <name type="scientific">Clitoria ternatea</name>
    <name type="common">Butterfly pea</name>
    <dbReference type="NCBI Taxonomy" id="43366"/>
    <lineage>
        <taxon>Eukaryota</taxon>
        <taxon>Viridiplantae</taxon>
        <taxon>Streptophyta</taxon>
        <taxon>Embryophyta</taxon>
        <taxon>Tracheophyta</taxon>
        <taxon>Spermatophyta</taxon>
        <taxon>Magnoliopsida</taxon>
        <taxon>eudicotyledons</taxon>
        <taxon>Gunneridae</taxon>
        <taxon>Pentapetalae</taxon>
        <taxon>rosids</taxon>
        <taxon>fabids</taxon>
        <taxon>Fabales</taxon>
        <taxon>Fabaceae</taxon>
        <taxon>Papilionoideae</taxon>
        <taxon>50 kb inversion clade</taxon>
        <taxon>NPAAA clade</taxon>
        <taxon>indigoferoid/millettioid clade</taxon>
        <taxon>Phaseoleae</taxon>
        <taxon>Clitoria</taxon>
    </lineage>
</organism>
<dbReference type="PANTHER" id="PTHR31415:SF166">
    <property type="entry name" value="LATE EMBRYOGENESIS ABUNDANT (LEA) HYDROXYPROLINE-RICH GLYCOPROTEIN FAMILY"/>
    <property type="match status" value="1"/>
</dbReference>
<evidence type="ECO:0000256" key="1">
    <source>
        <dbReference type="ARBA" id="ARBA00004167"/>
    </source>
</evidence>
<protein>
    <recommendedName>
        <fullName evidence="6">Late embryogenesis abundant protein LEA-2 subgroup domain-containing protein</fullName>
    </recommendedName>
</protein>
<keyword evidence="8" id="KW-1185">Reference proteome</keyword>